<reference evidence="2 3" key="1">
    <citation type="submission" date="2018-02" db="EMBL/GenBank/DDBJ databases">
        <title>Genomic Encyclopedia of Archaeal and Bacterial Type Strains, Phase II (KMG-II): from individual species to whole genera.</title>
        <authorList>
            <person name="Goeker M."/>
        </authorList>
    </citation>
    <scope>NUCLEOTIDE SEQUENCE [LARGE SCALE GENOMIC DNA]</scope>
    <source>
        <strain evidence="2 3">YU 961-1</strain>
    </source>
</reference>
<feature type="compositionally biased region" description="Basic and acidic residues" evidence="1">
    <location>
        <begin position="649"/>
        <end position="668"/>
    </location>
</feature>
<feature type="compositionally biased region" description="Gly residues" evidence="1">
    <location>
        <begin position="568"/>
        <end position="600"/>
    </location>
</feature>
<feature type="compositionally biased region" description="Gly residues" evidence="1">
    <location>
        <begin position="533"/>
        <end position="543"/>
    </location>
</feature>
<feature type="compositionally biased region" description="Low complexity" evidence="1">
    <location>
        <begin position="669"/>
        <end position="680"/>
    </location>
</feature>
<feature type="compositionally biased region" description="Pro residues" evidence="1">
    <location>
        <begin position="367"/>
        <end position="381"/>
    </location>
</feature>
<feature type="compositionally biased region" description="Gly residues" evidence="1">
    <location>
        <begin position="607"/>
        <end position="621"/>
    </location>
</feature>
<name>A0A2S6H0G8_9PSEU</name>
<sequence>MPDPKVPPTGDFSRATFSEILFAVTGQGSDLHAVLDSAAGTGETPQTWFKFTPPGSSANSYSYHAWDKYYFGVDHNQGAYHAWNTATNDIESIALPLFSGKTGLMDVQRLRDSSTVVTAYTTFLSNKADISKYWADGLDSDDSAFKGKAAFAIQSNLRRLAFTFNDLRHQITEDRTPATATGLTEAADALSTFGKNMAGIWWDSRTFLWEEPAKTAMLFIESVHQHIQHQGLDRATKDMASWGLPPYLLDQWGAKDRAKAEQYIKDSMALYASNRLAKPVMPTGMPVVDGDLTLQSTWDQANTAISTYIRTELTKMDERARVEFEKLQTAYRRSARGLGTLKENAPPTIGTLPPTPPDGGPDGTGDTPPPPPPTTVPPPPNGSGGGNGNVPNLNGKGDIDPPNGGPEGNGPNIPGLNDSLTGGPNGPNGGPGGTGNLPGLHDPNGGPGGVGNLPGAGGPNGGPGGFPTLLPGPNGGGVGRLPGTGPGRDPANGGPGGIGDIPGVVGDGPDGTIGDDGWQPGQRDPLSPQLPGSSGGANGGASFGPGSTPGSLPGVDLNAEQLGKLAEGAGGGAGGLDAWGAAGGGAGVGSDGAFGSGSGEGWSDWSGRGGDAGAGAGGPGSVDGREDQRGGMPFMPPMMGGMGGAGGAGREEKERERTTWLSEDEKVWGTDTDIGDGVIGRPDSGAPEIDEPLVTTHVHLRTGARSKPVEQPTRTTEQTATTS</sequence>
<accession>A0A2S6H0G8</accession>
<proteinExistence type="predicted"/>
<feature type="compositionally biased region" description="Gly residues" evidence="1">
    <location>
        <begin position="473"/>
        <end position="486"/>
    </location>
</feature>
<feature type="compositionally biased region" description="Low complexity" evidence="1">
    <location>
        <begin position="630"/>
        <end position="639"/>
    </location>
</feature>
<protein>
    <submittedName>
        <fullName evidence="2">Uncharacterized protein</fullName>
    </submittedName>
</protein>
<evidence type="ECO:0000313" key="3">
    <source>
        <dbReference type="Proteomes" id="UP000239203"/>
    </source>
</evidence>
<evidence type="ECO:0000256" key="1">
    <source>
        <dbReference type="SAM" id="MobiDB-lite"/>
    </source>
</evidence>
<organism evidence="2 3">
    <name type="scientific">Actinokineospora auranticolor</name>
    <dbReference type="NCBI Taxonomy" id="155976"/>
    <lineage>
        <taxon>Bacteria</taxon>
        <taxon>Bacillati</taxon>
        <taxon>Actinomycetota</taxon>
        <taxon>Actinomycetes</taxon>
        <taxon>Pseudonocardiales</taxon>
        <taxon>Pseudonocardiaceae</taxon>
        <taxon>Actinokineospora</taxon>
    </lineage>
</organism>
<feature type="compositionally biased region" description="Low complexity" evidence="1">
    <location>
        <begin position="713"/>
        <end position="723"/>
    </location>
</feature>
<evidence type="ECO:0000313" key="2">
    <source>
        <dbReference type="EMBL" id="PPK70916.1"/>
    </source>
</evidence>
<dbReference type="OrthoDB" id="3689514at2"/>
<gene>
    <name evidence="2" type="ORF">CLV40_101102</name>
</gene>
<keyword evidence="3" id="KW-1185">Reference proteome</keyword>
<feature type="region of interest" description="Disordered" evidence="1">
    <location>
        <begin position="335"/>
        <end position="723"/>
    </location>
</feature>
<dbReference type="RefSeq" id="WP_104475815.1">
    <property type="nucleotide sequence ID" value="NZ_CP154825.1"/>
</dbReference>
<feature type="compositionally biased region" description="Gly residues" evidence="1">
    <location>
        <begin position="493"/>
        <end position="511"/>
    </location>
</feature>
<comment type="caution">
    <text evidence="2">The sequence shown here is derived from an EMBL/GenBank/DDBJ whole genome shotgun (WGS) entry which is preliminary data.</text>
</comment>
<dbReference type="AlphaFoldDB" id="A0A2S6H0G8"/>
<feature type="compositionally biased region" description="Gly residues" evidence="1">
    <location>
        <begin position="445"/>
        <end position="465"/>
    </location>
</feature>
<feature type="compositionally biased region" description="Gly residues" evidence="1">
    <location>
        <begin position="423"/>
        <end position="436"/>
    </location>
</feature>
<dbReference type="EMBL" id="PTIX01000001">
    <property type="protein sequence ID" value="PPK70916.1"/>
    <property type="molecule type" value="Genomic_DNA"/>
</dbReference>
<dbReference type="Proteomes" id="UP000239203">
    <property type="component" value="Unassembled WGS sequence"/>
</dbReference>